<dbReference type="InterPro" id="IPR029058">
    <property type="entry name" value="AB_hydrolase_fold"/>
</dbReference>
<evidence type="ECO:0000259" key="2">
    <source>
        <dbReference type="Pfam" id="PF07859"/>
    </source>
</evidence>
<sequence length="276" mass="29544">MTMPLACDQRELDLQYSPSSRVADIGVYLEEYAARSARARERLGGRLGVVYGPRPEQRLDLFPAGGDGTPTLVFVHGGYWQELSRHESSFLALDLVPRGVSVAALGYGLAPSYRLPEIVAMVADGIRWVCGNAPGPVYLCGMSAGAHLVMMALLEAGWDPRGVEPSGAILLSGVYDLEPLCGTYVNRALGLDPVTARACSPIHRVRAGLAPLVVARGENETGEFARQQTAFVAAVRAAGGRVTDLVVPSRNHFDLVFDVGDKETALGDHLVRMIST</sequence>
<dbReference type="EMBL" id="JACDUR010000002">
    <property type="protein sequence ID" value="MBA2890861.1"/>
    <property type="molecule type" value="Genomic_DNA"/>
</dbReference>
<feature type="domain" description="Alpha/beta hydrolase fold-3" evidence="2">
    <location>
        <begin position="72"/>
        <end position="249"/>
    </location>
</feature>
<gene>
    <name evidence="3" type="ORF">HNR30_002202</name>
</gene>
<keyword evidence="4" id="KW-1185">Reference proteome</keyword>
<dbReference type="Pfam" id="PF07859">
    <property type="entry name" value="Abhydrolase_3"/>
    <property type="match status" value="1"/>
</dbReference>
<dbReference type="PANTHER" id="PTHR48081:SF33">
    <property type="entry name" value="KYNURENINE FORMAMIDASE"/>
    <property type="match status" value="1"/>
</dbReference>
<keyword evidence="1 3" id="KW-0378">Hydrolase</keyword>
<evidence type="ECO:0000313" key="4">
    <source>
        <dbReference type="Proteomes" id="UP000530928"/>
    </source>
</evidence>
<reference evidence="3 4" key="1">
    <citation type="submission" date="2020-07" db="EMBL/GenBank/DDBJ databases">
        <title>Genomic Encyclopedia of Type Strains, Phase IV (KMG-IV): sequencing the most valuable type-strain genomes for metagenomic binning, comparative biology and taxonomic classification.</title>
        <authorList>
            <person name="Goeker M."/>
        </authorList>
    </citation>
    <scope>NUCLEOTIDE SEQUENCE [LARGE SCALE GENOMIC DNA]</scope>
    <source>
        <strain evidence="3 4">DSM 45533</strain>
    </source>
</reference>
<dbReference type="AlphaFoldDB" id="A0A7W0HPR9"/>
<name>A0A7W0HPR9_9ACTN</name>
<dbReference type="GO" id="GO:0004061">
    <property type="term" value="F:arylformamidase activity"/>
    <property type="evidence" value="ECO:0007669"/>
    <property type="project" value="UniProtKB-EC"/>
</dbReference>
<comment type="caution">
    <text evidence="3">The sequence shown here is derived from an EMBL/GenBank/DDBJ whole genome shotgun (WGS) entry which is preliminary data.</text>
</comment>
<dbReference type="PANTHER" id="PTHR48081">
    <property type="entry name" value="AB HYDROLASE SUPERFAMILY PROTEIN C4A8.06C"/>
    <property type="match status" value="1"/>
</dbReference>
<evidence type="ECO:0000313" key="3">
    <source>
        <dbReference type="EMBL" id="MBA2890861.1"/>
    </source>
</evidence>
<dbReference type="Gene3D" id="3.40.50.1820">
    <property type="entry name" value="alpha/beta hydrolase"/>
    <property type="match status" value="1"/>
</dbReference>
<organism evidence="3 4">
    <name type="scientific">Nonomuraea soli</name>
    <dbReference type="NCBI Taxonomy" id="1032476"/>
    <lineage>
        <taxon>Bacteria</taxon>
        <taxon>Bacillati</taxon>
        <taxon>Actinomycetota</taxon>
        <taxon>Actinomycetes</taxon>
        <taxon>Streptosporangiales</taxon>
        <taxon>Streptosporangiaceae</taxon>
        <taxon>Nonomuraea</taxon>
    </lineage>
</organism>
<accession>A0A7W0HPR9</accession>
<protein>
    <submittedName>
        <fullName evidence="3">Arylformamidase</fullName>
        <ecNumber evidence="3">3.5.1.9</ecNumber>
    </submittedName>
</protein>
<evidence type="ECO:0000256" key="1">
    <source>
        <dbReference type="ARBA" id="ARBA00022801"/>
    </source>
</evidence>
<dbReference type="InterPro" id="IPR050300">
    <property type="entry name" value="GDXG_lipolytic_enzyme"/>
</dbReference>
<dbReference type="SUPFAM" id="SSF53474">
    <property type="entry name" value="alpha/beta-Hydrolases"/>
    <property type="match status" value="1"/>
</dbReference>
<dbReference type="InterPro" id="IPR013094">
    <property type="entry name" value="AB_hydrolase_3"/>
</dbReference>
<dbReference type="EC" id="3.5.1.9" evidence="3"/>
<dbReference type="Proteomes" id="UP000530928">
    <property type="component" value="Unassembled WGS sequence"/>
</dbReference>
<proteinExistence type="predicted"/>